<gene>
    <name evidence="3" type="ORF">P4T90_00120</name>
</gene>
<name>A0ABU6MAL5_9BACI</name>
<dbReference type="PANTHER" id="PTHR38463:SF1">
    <property type="entry name" value="STRESS RESPONSE PROTEIN YSNF"/>
    <property type="match status" value="1"/>
</dbReference>
<feature type="region of interest" description="Disordered" evidence="1">
    <location>
        <begin position="160"/>
        <end position="270"/>
    </location>
</feature>
<evidence type="ECO:0000313" key="3">
    <source>
        <dbReference type="EMBL" id="MED1201489.1"/>
    </source>
</evidence>
<feature type="domain" description="General stress protein 17M-like" evidence="2">
    <location>
        <begin position="5"/>
        <end position="106"/>
    </location>
</feature>
<sequence length="270" mass="29688">MTKSVVGVYETPEETMNAIEGLNYRGYDRDNISVITSRRDTDYLEEHTGADVENANGSHNEHNKSLWEKIKDYFTMNDSYGHGNPLKSLDIRQDELNSYTTELNEGKFIVAVEDAAAPVSPEDSPVGDPELRTEDNLPDSNYPVSNRALKDTTLGDTISLGSAENTAAPLGTSAETDESAGRRTTIKLDTRNTGNDNYDTSTSAGEPGTISEDADFRTTRGEIDKEDHPRVGNASFGAGKLDDEVTGVESNEQPEELNKKRFIRANDTRQ</sequence>
<keyword evidence="4" id="KW-1185">Reference proteome</keyword>
<dbReference type="Proteomes" id="UP001341444">
    <property type="component" value="Unassembled WGS sequence"/>
</dbReference>
<dbReference type="InterPro" id="IPR025889">
    <property type="entry name" value="GSP17M-like_dom"/>
</dbReference>
<protein>
    <submittedName>
        <fullName evidence="3">General stress protein</fullName>
    </submittedName>
</protein>
<accession>A0ABU6MAL5</accession>
<dbReference type="EMBL" id="JARMAB010000001">
    <property type="protein sequence ID" value="MED1201489.1"/>
    <property type="molecule type" value="Genomic_DNA"/>
</dbReference>
<dbReference type="PANTHER" id="PTHR38463">
    <property type="entry name" value="STRESS RESPONSE PROTEIN YSNF"/>
    <property type="match status" value="1"/>
</dbReference>
<dbReference type="InterPro" id="IPR052967">
    <property type="entry name" value="Stress_Response_Assoc"/>
</dbReference>
<evidence type="ECO:0000256" key="1">
    <source>
        <dbReference type="SAM" id="MobiDB-lite"/>
    </source>
</evidence>
<dbReference type="RefSeq" id="WP_066266676.1">
    <property type="nucleotide sequence ID" value="NZ_JARMAB010000001.1"/>
</dbReference>
<comment type="caution">
    <text evidence="3">The sequence shown here is derived from an EMBL/GenBank/DDBJ whole genome shotgun (WGS) entry which is preliminary data.</text>
</comment>
<evidence type="ECO:0000313" key="4">
    <source>
        <dbReference type="Proteomes" id="UP001341444"/>
    </source>
</evidence>
<reference evidence="3 4" key="1">
    <citation type="submission" date="2023-03" db="EMBL/GenBank/DDBJ databases">
        <title>Bacillus Genome Sequencing.</title>
        <authorList>
            <person name="Dunlap C."/>
        </authorList>
    </citation>
    <scope>NUCLEOTIDE SEQUENCE [LARGE SCALE GENOMIC DNA]</scope>
    <source>
        <strain evidence="3 4">B-23453</strain>
    </source>
</reference>
<organism evidence="3 4">
    <name type="scientific">Heyndrickxia acidicola</name>
    <dbReference type="NCBI Taxonomy" id="209389"/>
    <lineage>
        <taxon>Bacteria</taxon>
        <taxon>Bacillati</taxon>
        <taxon>Bacillota</taxon>
        <taxon>Bacilli</taxon>
        <taxon>Bacillales</taxon>
        <taxon>Bacillaceae</taxon>
        <taxon>Heyndrickxia</taxon>
    </lineage>
</organism>
<proteinExistence type="predicted"/>
<feature type="compositionally biased region" description="Basic and acidic residues" evidence="1">
    <location>
        <begin position="256"/>
        <end position="270"/>
    </location>
</feature>
<feature type="compositionally biased region" description="Polar residues" evidence="1">
    <location>
        <begin position="191"/>
        <end position="204"/>
    </location>
</feature>
<feature type="compositionally biased region" description="Basic and acidic residues" evidence="1">
    <location>
        <begin position="214"/>
        <end position="230"/>
    </location>
</feature>
<evidence type="ECO:0000259" key="2">
    <source>
        <dbReference type="Pfam" id="PF11181"/>
    </source>
</evidence>
<feature type="region of interest" description="Disordered" evidence="1">
    <location>
        <begin position="115"/>
        <end position="148"/>
    </location>
</feature>
<dbReference type="Pfam" id="PF11181">
    <property type="entry name" value="YflT"/>
    <property type="match status" value="1"/>
</dbReference>